<dbReference type="Proteomes" id="UP001562354">
    <property type="component" value="Unassembled WGS sequence"/>
</dbReference>
<dbReference type="RefSeq" id="XP_069202514.1">
    <property type="nucleotide sequence ID" value="XM_069343960.1"/>
</dbReference>
<evidence type="ECO:0000256" key="1">
    <source>
        <dbReference type="ARBA" id="ARBA00023125"/>
    </source>
</evidence>
<reference evidence="4 5" key="1">
    <citation type="submission" date="2024-07" db="EMBL/GenBank/DDBJ databases">
        <title>Draft sequence of the Neodothiora populina.</title>
        <authorList>
            <person name="Drown D.D."/>
            <person name="Schuette U.S."/>
            <person name="Buechlein A.B."/>
            <person name="Rusch D.R."/>
            <person name="Winton L.W."/>
            <person name="Adams G.A."/>
        </authorList>
    </citation>
    <scope>NUCLEOTIDE SEQUENCE [LARGE SCALE GENOMIC DNA]</scope>
    <source>
        <strain evidence="4 5">CPC 39397</strain>
    </source>
</reference>
<sequence>MPPYLIGVEQSSLNPFSASNTKRCMTVRKHQDSEGAPHVTCWEILTVRLGHYAKEQSDEGVAITDEMLQKQARLILYDDPDPWNQTAADNPEWLDLFKRAHGLDYIPNELGAEGKNVPEDLELYSDLGIPIPFSIQLAQQKTEEEPGSSANVLEQARDRMVAAKVWSGPYPDAKEKMTGFGPTRKETPRYSSLTIPFERAKQFETVPDPYPASGVRGQVRYTKDMIDPSAPQEEMSQAEMLCFLGLSGAHVSNEDSASSSRTHSTVDIAQDFSQWSIDQTTLQSFAAAAHKDLTSATTVSQSLQALNNVLASAAATELGPDPTLRQDVPLLANARCCNDSACHYHPARTTSTSTSNTTPSSLSSFNQSKSQHRNQVLQHLGFSPWNIDPSGSTTTTTTSTDTDMFHGANTADAAGFINMSDPAMTTATKPPSQTALDTHLFGGGGGDATDAQSLSHMFAHANLSGGLAKPATTIVEATTTTATAAAAIPSSSSAVAAIGSGGRNDIDMADFDFNDLCFDDINFDSAAATSATADFDQSLFF</sequence>
<evidence type="ECO:0000313" key="5">
    <source>
        <dbReference type="Proteomes" id="UP001562354"/>
    </source>
</evidence>
<keyword evidence="1" id="KW-0238">DNA-binding</keyword>
<dbReference type="InterPro" id="IPR006600">
    <property type="entry name" value="HTH_CenpB_DNA-bd_dom"/>
</dbReference>
<feature type="compositionally biased region" description="Low complexity" evidence="2">
    <location>
        <begin position="392"/>
        <end position="402"/>
    </location>
</feature>
<protein>
    <recommendedName>
        <fullName evidence="3">HTH CENPB-type domain-containing protein</fullName>
    </recommendedName>
</protein>
<dbReference type="EMBL" id="JBFMKM010000005">
    <property type="protein sequence ID" value="KAL1306241.1"/>
    <property type="molecule type" value="Genomic_DNA"/>
</dbReference>
<evidence type="ECO:0000256" key="2">
    <source>
        <dbReference type="SAM" id="MobiDB-lite"/>
    </source>
</evidence>
<feature type="domain" description="HTH CENPB-type" evidence="3">
    <location>
        <begin position="51"/>
        <end position="104"/>
    </location>
</feature>
<feature type="region of interest" description="Disordered" evidence="2">
    <location>
        <begin position="382"/>
        <end position="404"/>
    </location>
</feature>
<organism evidence="4 5">
    <name type="scientific">Neodothiora populina</name>
    <dbReference type="NCBI Taxonomy" id="2781224"/>
    <lineage>
        <taxon>Eukaryota</taxon>
        <taxon>Fungi</taxon>
        <taxon>Dikarya</taxon>
        <taxon>Ascomycota</taxon>
        <taxon>Pezizomycotina</taxon>
        <taxon>Dothideomycetes</taxon>
        <taxon>Dothideomycetidae</taxon>
        <taxon>Dothideales</taxon>
        <taxon>Dothioraceae</taxon>
        <taxon>Neodothiora</taxon>
    </lineage>
</organism>
<name>A0ABR3PJD3_9PEZI</name>
<proteinExistence type="predicted"/>
<evidence type="ECO:0000259" key="3">
    <source>
        <dbReference type="Pfam" id="PF03221"/>
    </source>
</evidence>
<feature type="region of interest" description="Disordered" evidence="2">
    <location>
        <begin position="347"/>
        <end position="366"/>
    </location>
</feature>
<keyword evidence="5" id="KW-1185">Reference proteome</keyword>
<evidence type="ECO:0000313" key="4">
    <source>
        <dbReference type="EMBL" id="KAL1306241.1"/>
    </source>
</evidence>
<gene>
    <name evidence="4" type="ORF">AAFC00_004331</name>
</gene>
<accession>A0ABR3PJD3</accession>
<dbReference type="Pfam" id="PF03221">
    <property type="entry name" value="HTH_Tnp_Tc5"/>
    <property type="match status" value="1"/>
</dbReference>
<feature type="compositionally biased region" description="Low complexity" evidence="2">
    <location>
        <begin position="349"/>
        <end position="366"/>
    </location>
</feature>
<dbReference type="GeneID" id="95978031"/>
<comment type="caution">
    <text evidence="4">The sequence shown here is derived from an EMBL/GenBank/DDBJ whole genome shotgun (WGS) entry which is preliminary data.</text>
</comment>